<evidence type="ECO:0000313" key="3">
    <source>
        <dbReference type="Proteomes" id="UP000242715"/>
    </source>
</evidence>
<protein>
    <submittedName>
        <fullName evidence="2">Uncharacterized protein</fullName>
    </submittedName>
</protein>
<dbReference type="AlphaFoldDB" id="A0A2Z6P3T3"/>
<dbReference type="Proteomes" id="UP000242715">
    <property type="component" value="Unassembled WGS sequence"/>
</dbReference>
<feature type="region of interest" description="Disordered" evidence="1">
    <location>
        <begin position="1"/>
        <end position="43"/>
    </location>
</feature>
<keyword evidence="3" id="KW-1185">Reference proteome</keyword>
<organism evidence="2 3">
    <name type="scientific">Trifolium subterraneum</name>
    <name type="common">Subterranean clover</name>
    <dbReference type="NCBI Taxonomy" id="3900"/>
    <lineage>
        <taxon>Eukaryota</taxon>
        <taxon>Viridiplantae</taxon>
        <taxon>Streptophyta</taxon>
        <taxon>Embryophyta</taxon>
        <taxon>Tracheophyta</taxon>
        <taxon>Spermatophyta</taxon>
        <taxon>Magnoliopsida</taxon>
        <taxon>eudicotyledons</taxon>
        <taxon>Gunneridae</taxon>
        <taxon>Pentapetalae</taxon>
        <taxon>rosids</taxon>
        <taxon>fabids</taxon>
        <taxon>Fabales</taxon>
        <taxon>Fabaceae</taxon>
        <taxon>Papilionoideae</taxon>
        <taxon>50 kb inversion clade</taxon>
        <taxon>NPAAA clade</taxon>
        <taxon>Hologalegina</taxon>
        <taxon>IRL clade</taxon>
        <taxon>Trifolieae</taxon>
        <taxon>Trifolium</taxon>
    </lineage>
</organism>
<proteinExistence type="predicted"/>
<dbReference type="EMBL" id="DF973710">
    <property type="protein sequence ID" value="GAU38339.1"/>
    <property type="molecule type" value="Genomic_DNA"/>
</dbReference>
<evidence type="ECO:0000256" key="1">
    <source>
        <dbReference type="SAM" id="MobiDB-lite"/>
    </source>
</evidence>
<evidence type="ECO:0000313" key="2">
    <source>
        <dbReference type="EMBL" id="GAU38339.1"/>
    </source>
</evidence>
<reference evidence="3" key="1">
    <citation type="journal article" date="2017" name="Front. Plant Sci.">
        <title>Climate Clever Clovers: New Paradigm to Reduce the Environmental Footprint of Ruminants by Breeding Low Methanogenic Forages Utilizing Haplotype Variation.</title>
        <authorList>
            <person name="Kaur P."/>
            <person name="Appels R."/>
            <person name="Bayer P.E."/>
            <person name="Keeble-Gagnere G."/>
            <person name="Wang J."/>
            <person name="Hirakawa H."/>
            <person name="Shirasawa K."/>
            <person name="Vercoe P."/>
            <person name="Stefanova K."/>
            <person name="Durmic Z."/>
            <person name="Nichols P."/>
            <person name="Revell C."/>
            <person name="Isobe S.N."/>
            <person name="Edwards D."/>
            <person name="Erskine W."/>
        </authorList>
    </citation>
    <scope>NUCLEOTIDE SEQUENCE [LARGE SCALE GENOMIC DNA]</scope>
    <source>
        <strain evidence="3">cv. Daliak</strain>
    </source>
</reference>
<gene>
    <name evidence="2" type="ORF">TSUD_62000</name>
</gene>
<name>A0A2Z6P3T3_TRISU</name>
<accession>A0A2Z6P3T3</accession>
<sequence>MSNHLTKTVQRKHDCKHDRGAGEKSPDRKKHRSSVAKKDLKEVIPSSVGVGTTVPLPDPSPSSTQMDVHLLNVKFKTLSISPSPGTYSQLSTNDRSKLFLQSFERVVSEIVKIVSLLYSSVVRSRTTDSIARR</sequence>
<feature type="compositionally biased region" description="Basic and acidic residues" evidence="1">
    <location>
        <begin position="11"/>
        <end position="26"/>
    </location>
</feature>